<gene>
    <name evidence="3" type="ORF">THAOC_36676</name>
</gene>
<dbReference type="EMBL" id="AGNL01049258">
    <property type="protein sequence ID" value="EJK44762.1"/>
    <property type="molecule type" value="Genomic_DNA"/>
</dbReference>
<organism evidence="3 4">
    <name type="scientific">Thalassiosira oceanica</name>
    <name type="common">Marine diatom</name>
    <dbReference type="NCBI Taxonomy" id="159749"/>
    <lineage>
        <taxon>Eukaryota</taxon>
        <taxon>Sar</taxon>
        <taxon>Stramenopiles</taxon>
        <taxon>Ochrophyta</taxon>
        <taxon>Bacillariophyta</taxon>
        <taxon>Coscinodiscophyceae</taxon>
        <taxon>Thalassiosirophycidae</taxon>
        <taxon>Thalassiosirales</taxon>
        <taxon>Thalassiosiraceae</taxon>
        <taxon>Thalassiosira</taxon>
    </lineage>
</organism>
<feature type="compositionally biased region" description="Basic and acidic residues" evidence="1">
    <location>
        <begin position="282"/>
        <end position="295"/>
    </location>
</feature>
<dbReference type="Pfam" id="PF13191">
    <property type="entry name" value="AAA_16"/>
    <property type="match status" value="1"/>
</dbReference>
<name>K0RE42_THAOC</name>
<evidence type="ECO:0000313" key="3">
    <source>
        <dbReference type="EMBL" id="EJK44762.1"/>
    </source>
</evidence>
<proteinExistence type="predicted"/>
<dbReference type="eggNOG" id="ENOG502SDA5">
    <property type="taxonomic scope" value="Eukaryota"/>
</dbReference>
<feature type="compositionally biased region" description="Basic and acidic residues" evidence="1">
    <location>
        <begin position="201"/>
        <end position="210"/>
    </location>
</feature>
<comment type="caution">
    <text evidence="3">The sequence shown here is derived from an EMBL/GenBank/DDBJ whole genome shotgun (WGS) entry which is preliminary data.</text>
</comment>
<dbReference type="OrthoDB" id="546632at2759"/>
<keyword evidence="4" id="KW-1185">Reference proteome</keyword>
<evidence type="ECO:0000256" key="1">
    <source>
        <dbReference type="SAM" id="MobiDB-lite"/>
    </source>
</evidence>
<dbReference type="InterPro" id="IPR053159">
    <property type="entry name" value="Hybrid_Histidine_Kinase"/>
</dbReference>
<sequence>MTTSCIPLHDFLAANRLGKGDLRFGTVDHAAGDDENGSGAPRKKATVDATRLALMVAESYVRRHKSGLNYNGNNRAAPLDLDCIYLVVPSESENNPGHATDYEGIRGEGLIVLSDTDSSFRCGDDFKEEILGDANFDPLSMSQLRQDDGDEFEIDILGVLNEAGIGQKTSSNRGDVLDSAPEIDNDYKVRSARGDYPFRTPDGDFEKNEVTRPTPTTTSQTTTCSPGPSSVDAILGVEIATMENEIYAEIEFHAALRMLGRVLQQIFLSTVPEAGQATSQKDASEHQDRRVDFQRRSRRVPRPRLGESTVFSSLSEQLPFSVCRLLSDMIEPALMPEDGVRIETFFQVVDDLLSMSESPSLYLLDPSADFHSSLVFGQRCHGRKDELTSLLGVATRIEECTRRGDDIGKAQVVFVSGKGGSGKSHLVGHVSTFISEVGGWNVYRAKFRRGAVHESKDIVSVLFNCVVMDIVAMKDSENREDVEYSRAVSSAIIEVIGNEGLRVLSGFIPSISKLVEVDPGQGASCEAEDCERPYSENDMKESYSRVSHLVSALVAVIAKERLICLCFDDLQWAESSTLAMLRQIIISVGQDESSRQRFLFLGVYRDDEINDGHPLASEINIFRDSSSVDVTLLELSPLSKSDIMNMVMSETRLTRRHVKTLVDVVHKVTIGHAIFVTQLLQSLVRDCIISYSPLKHRFDWSDRVLESPSMGGDVASLVVENLSSLQPGALKSLEVLSCFGIQVSLQTVTMLQGCSCLPEEGIEPYLDELVGKGVLSREVSLSSLVFSHDLIQQHIYENIPSEERISLHLEIGTHLGSVLSLDSLMGAPFSRVAPQYPFITAAVNQINSSGLSSCDTHQRLRFAQWNALAGKQSWDRSNCDAGLNYFKFGISFLGDAAWQNESQNDLCRLLHEGAAACSFTLGENKACLRYASDIISNAAFDVSLVGHYLYIRSLETLGRFSDGLNHSLGVFEKLGFHFPTQLSPRDKMNTLERTKEAIYSKTFEELTEPRQHMPTLTRNVYKLMDACYISANRIGTYLKSTLAL</sequence>
<dbReference type="InterPro" id="IPR041664">
    <property type="entry name" value="AAA_16"/>
</dbReference>
<feature type="domain" description="Orc1-like AAA ATPase" evidence="2">
    <location>
        <begin position="408"/>
        <end position="584"/>
    </location>
</feature>
<reference evidence="3 4" key="1">
    <citation type="journal article" date="2012" name="Genome Biol.">
        <title>Genome and low-iron response of an oceanic diatom adapted to chronic iron limitation.</title>
        <authorList>
            <person name="Lommer M."/>
            <person name="Specht M."/>
            <person name="Roy A.S."/>
            <person name="Kraemer L."/>
            <person name="Andreson R."/>
            <person name="Gutowska M.A."/>
            <person name="Wolf J."/>
            <person name="Bergner S.V."/>
            <person name="Schilhabel M.B."/>
            <person name="Klostermeier U.C."/>
            <person name="Beiko R.G."/>
            <person name="Rosenstiel P."/>
            <person name="Hippler M."/>
            <person name="Laroche J."/>
        </authorList>
    </citation>
    <scope>NUCLEOTIDE SEQUENCE [LARGE SCALE GENOMIC DNA]</scope>
    <source>
        <strain evidence="3 4">CCMP1005</strain>
    </source>
</reference>
<evidence type="ECO:0000313" key="4">
    <source>
        <dbReference type="Proteomes" id="UP000266841"/>
    </source>
</evidence>
<dbReference type="Proteomes" id="UP000266841">
    <property type="component" value="Unassembled WGS sequence"/>
</dbReference>
<feature type="compositionally biased region" description="Low complexity" evidence="1">
    <location>
        <begin position="211"/>
        <end position="229"/>
    </location>
</feature>
<dbReference type="AlphaFoldDB" id="K0RE42"/>
<dbReference type="PANTHER" id="PTHR43642">
    <property type="entry name" value="HYBRID SIGNAL TRANSDUCTION HISTIDINE KINASE G"/>
    <property type="match status" value="1"/>
</dbReference>
<feature type="region of interest" description="Disordered" evidence="1">
    <location>
        <begin position="192"/>
        <end position="229"/>
    </location>
</feature>
<protein>
    <recommendedName>
        <fullName evidence="2">Orc1-like AAA ATPase domain-containing protein</fullName>
    </recommendedName>
</protein>
<dbReference type="PANTHER" id="PTHR43642:SF1">
    <property type="entry name" value="HYBRID SIGNAL TRANSDUCTION HISTIDINE KINASE G"/>
    <property type="match status" value="1"/>
</dbReference>
<accession>K0RE42</accession>
<evidence type="ECO:0000259" key="2">
    <source>
        <dbReference type="Pfam" id="PF13191"/>
    </source>
</evidence>
<feature type="region of interest" description="Disordered" evidence="1">
    <location>
        <begin position="274"/>
        <end position="299"/>
    </location>
</feature>